<keyword evidence="1" id="KW-0472">Membrane</keyword>
<organism evidence="2 3">
    <name type="scientific">Caenorhabditis japonica</name>
    <dbReference type="NCBI Taxonomy" id="281687"/>
    <lineage>
        <taxon>Eukaryota</taxon>
        <taxon>Metazoa</taxon>
        <taxon>Ecdysozoa</taxon>
        <taxon>Nematoda</taxon>
        <taxon>Chromadorea</taxon>
        <taxon>Rhabditida</taxon>
        <taxon>Rhabditina</taxon>
        <taxon>Rhabditomorpha</taxon>
        <taxon>Rhabditoidea</taxon>
        <taxon>Rhabditidae</taxon>
        <taxon>Peloderinae</taxon>
        <taxon>Caenorhabditis</taxon>
    </lineage>
</organism>
<dbReference type="EnsemblMetazoa" id="CJA41399.1">
    <property type="protein sequence ID" value="CJA41399.1"/>
    <property type="gene ID" value="WBGene00217247"/>
</dbReference>
<proteinExistence type="predicted"/>
<protein>
    <submittedName>
        <fullName evidence="2">Uncharacterized protein</fullName>
    </submittedName>
</protein>
<name>A0A8R1J187_CAEJA</name>
<dbReference type="AlphaFoldDB" id="A0A8R1J187"/>
<keyword evidence="3" id="KW-1185">Reference proteome</keyword>
<dbReference type="Proteomes" id="UP000005237">
    <property type="component" value="Unassembled WGS sequence"/>
</dbReference>
<keyword evidence="1" id="KW-1133">Transmembrane helix</keyword>
<sequence length="119" mass="13571">MPSWNGVNTPPLNFESMITSLDLLESTHDEISLEAADFKKCIEILRDPQFSNLRKNNSLSKLLSVADLFFESFFLRQIKSKTNSQVSTLIFIFSAIIISVSALFIFWIRTIKAMRSGTF</sequence>
<evidence type="ECO:0000313" key="2">
    <source>
        <dbReference type="EnsemblMetazoa" id="CJA41399.1"/>
    </source>
</evidence>
<reference evidence="3" key="1">
    <citation type="submission" date="2010-08" db="EMBL/GenBank/DDBJ databases">
        <authorList>
            <consortium name="Caenorhabditis japonica Sequencing Consortium"/>
            <person name="Wilson R.K."/>
        </authorList>
    </citation>
    <scope>NUCLEOTIDE SEQUENCE [LARGE SCALE GENOMIC DNA]</scope>
    <source>
        <strain evidence="3">DF5081</strain>
    </source>
</reference>
<evidence type="ECO:0000313" key="3">
    <source>
        <dbReference type="Proteomes" id="UP000005237"/>
    </source>
</evidence>
<keyword evidence="1" id="KW-0812">Transmembrane</keyword>
<reference evidence="2" key="2">
    <citation type="submission" date="2022-06" db="UniProtKB">
        <authorList>
            <consortium name="EnsemblMetazoa"/>
        </authorList>
    </citation>
    <scope>IDENTIFICATION</scope>
    <source>
        <strain evidence="2">DF5081</strain>
    </source>
</reference>
<accession>A0A8R1J187</accession>
<feature type="transmembrane region" description="Helical" evidence="1">
    <location>
        <begin position="89"/>
        <end position="108"/>
    </location>
</feature>
<evidence type="ECO:0000256" key="1">
    <source>
        <dbReference type="SAM" id="Phobius"/>
    </source>
</evidence>